<organism evidence="2 3">
    <name type="scientific">Aeromonas veronii</name>
    <dbReference type="NCBI Taxonomy" id="654"/>
    <lineage>
        <taxon>Bacteria</taxon>
        <taxon>Pseudomonadati</taxon>
        <taxon>Pseudomonadota</taxon>
        <taxon>Gammaproteobacteria</taxon>
        <taxon>Aeromonadales</taxon>
        <taxon>Aeromonadaceae</taxon>
        <taxon>Aeromonas</taxon>
    </lineage>
</organism>
<dbReference type="AlphaFoldDB" id="A0A2T4MXC8"/>
<feature type="transmembrane region" description="Helical" evidence="1">
    <location>
        <begin position="23"/>
        <end position="45"/>
    </location>
</feature>
<evidence type="ECO:0000313" key="3">
    <source>
        <dbReference type="Proteomes" id="UP000241986"/>
    </source>
</evidence>
<reference evidence="2 3" key="1">
    <citation type="submission" date="2018-03" db="EMBL/GenBank/DDBJ databases">
        <title>Aeromonas veronii whole genome sequencing and analysis.</title>
        <authorList>
            <person name="Xie H."/>
            <person name="Liu T."/>
            <person name="Wang K."/>
        </authorList>
    </citation>
    <scope>NUCLEOTIDE SEQUENCE [LARGE SCALE GENOMIC DNA]</scope>
    <source>
        <strain evidence="2 3">XH.VA.1</strain>
    </source>
</reference>
<gene>
    <name evidence="2" type="ORF">DAA48_20300</name>
</gene>
<name>A0A2T4MXC8_AERVE</name>
<proteinExistence type="predicted"/>
<evidence type="ECO:0000313" key="2">
    <source>
        <dbReference type="EMBL" id="PTH79243.1"/>
    </source>
</evidence>
<feature type="transmembrane region" description="Helical" evidence="1">
    <location>
        <begin position="65"/>
        <end position="86"/>
    </location>
</feature>
<protein>
    <submittedName>
        <fullName evidence="2">Uncharacterized protein</fullName>
    </submittedName>
</protein>
<keyword evidence="1" id="KW-1133">Transmembrane helix</keyword>
<sequence>MNIDWDVVRKNIKFLVALYRPSLAKALSVPLLLAGVGILNTPLWLDILNWLLSNQKFFPEYSGPISTPMFITGWVLIGLSIFIYFIEVWLQIKSMRQESEKKSYWIPLKIIPNKQRI</sequence>
<comment type="caution">
    <text evidence="2">The sequence shown here is derived from an EMBL/GenBank/DDBJ whole genome shotgun (WGS) entry which is preliminary data.</text>
</comment>
<dbReference type="RefSeq" id="WP_107684442.1">
    <property type="nucleotide sequence ID" value="NZ_CAWQUB010000001.1"/>
</dbReference>
<keyword evidence="1" id="KW-0812">Transmembrane</keyword>
<dbReference type="EMBL" id="PZKL01000043">
    <property type="protein sequence ID" value="PTH79243.1"/>
    <property type="molecule type" value="Genomic_DNA"/>
</dbReference>
<accession>A0A2T4MXC8</accession>
<dbReference type="Proteomes" id="UP000241986">
    <property type="component" value="Unassembled WGS sequence"/>
</dbReference>
<evidence type="ECO:0000256" key="1">
    <source>
        <dbReference type="SAM" id="Phobius"/>
    </source>
</evidence>
<keyword evidence="1" id="KW-0472">Membrane</keyword>